<protein>
    <submittedName>
        <fullName evidence="2">Putative membrane protein</fullName>
    </submittedName>
</protein>
<reference evidence="2 3" key="1">
    <citation type="submission" date="2013-08" db="EMBL/GenBank/DDBJ databases">
        <authorList>
            <person name="Durkin A.S."/>
            <person name="Haft D.R."/>
            <person name="McCorrison J."/>
            <person name="Torralba M."/>
            <person name="Gillis M."/>
            <person name="Haft D.H."/>
            <person name="Methe B."/>
            <person name="Sutton G."/>
            <person name="Nelson K.E."/>
        </authorList>
    </citation>
    <scope>NUCLEOTIDE SEQUENCE [LARGE SCALE GENOMIC DNA]</scope>
    <source>
        <strain evidence="2 3">F0195</strain>
    </source>
</reference>
<dbReference type="PATRIC" id="fig|1125712.3.peg.896"/>
<keyword evidence="1" id="KW-0472">Membrane</keyword>
<keyword evidence="1" id="KW-0812">Transmembrane</keyword>
<proteinExistence type="predicted"/>
<organism evidence="2 3">
    <name type="scientific">Olsenella profusa F0195</name>
    <dbReference type="NCBI Taxonomy" id="1125712"/>
    <lineage>
        <taxon>Bacteria</taxon>
        <taxon>Bacillati</taxon>
        <taxon>Actinomycetota</taxon>
        <taxon>Coriobacteriia</taxon>
        <taxon>Coriobacteriales</taxon>
        <taxon>Atopobiaceae</taxon>
        <taxon>Olsenella</taxon>
    </lineage>
</organism>
<feature type="transmembrane region" description="Helical" evidence="1">
    <location>
        <begin position="108"/>
        <end position="135"/>
    </location>
</feature>
<sequence length="262" mass="26594">MGGPKEASRVSPCSRIVTAVRVSWSASVSFASFGTTLTALVALPLFDVLFATGMGRALASDDILRAAFSSAVASVALGVAGGVVNAVVAAHGRGVLALVLTARRFDPIFWIAVGVAPIATSLITGLVTIGGIALFTGTIGSTMAADAAVLGLVALVIGWLLGLFAAGISIMATNPYLGATILSATFPVLIGVIVPTSLYPEWLVAPSLVTPLARSLSCLGYGIPAGTMIVDLALAGAWAFVGLAWTRMAVARMRRGYGHLLP</sequence>
<dbReference type="AlphaFoldDB" id="U2V124"/>
<feature type="transmembrane region" description="Helical" evidence="1">
    <location>
        <begin position="66"/>
        <end position="88"/>
    </location>
</feature>
<evidence type="ECO:0000313" key="2">
    <source>
        <dbReference type="EMBL" id="ERL09037.1"/>
    </source>
</evidence>
<keyword evidence="3" id="KW-1185">Reference proteome</keyword>
<dbReference type="EMBL" id="AWEZ01000037">
    <property type="protein sequence ID" value="ERL09037.1"/>
    <property type="molecule type" value="Genomic_DNA"/>
</dbReference>
<evidence type="ECO:0000313" key="3">
    <source>
        <dbReference type="Proteomes" id="UP000016638"/>
    </source>
</evidence>
<keyword evidence="1" id="KW-1133">Transmembrane helix</keyword>
<dbReference type="Proteomes" id="UP000016638">
    <property type="component" value="Unassembled WGS sequence"/>
</dbReference>
<feature type="transmembrane region" description="Helical" evidence="1">
    <location>
        <begin position="24"/>
        <end position="46"/>
    </location>
</feature>
<accession>U2V124</accession>
<name>U2V124_9ACTN</name>
<comment type="caution">
    <text evidence="2">The sequence shown here is derived from an EMBL/GenBank/DDBJ whole genome shotgun (WGS) entry which is preliminary data.</text>
</comment>
<evidence type="ECO:0000256" key="1">
    <source>
        <dbReference type="SAM" id="Phobius"/>
    </source>
</evidence>
<feature type="transmembrane region" description="Helical" evidence="1">
    <location>
        <begin position="219"/>
        <end position="245"/>
    </location>
</feature>
<feature type="transmembrane region" description="Helical" evidence="1">
    <location>
        <begin position="176"/>
        <end position="199"/>
    </location>
</feature>
<dbReference type="eggNOG" id="COG0842">
    <property type="taxonomic scope" value="Bacteria"/>
</dbReference>
<feature type="transmembrane region" description="Helical" evidence="1">
    <location>
        <begin position="147"/>
        <end position="169"/>
    </location>
</feature>
<gene>
    <name evidence="2" type="ORF">HMPREF1316_2130</name>
</gene>
<dbReference type="STRING" id="1125712.HMPREF1316_2130"/>